<evidence type="ECO:0000313" key="2">
    <source>
        <dbReference type="EnsemblMetazoa" id="Aqu2.1.29153_001"/>
    </source>
</evidence>
<keyword evidence="1" id="KW-0812">Transmembrane</keyword>
<dbReference type="InParanoid" id="A0A1X7UN18"/>
<dbReference type="EnsemblMetazoa" id="Aqu2.1.29153_001">
    <property type="protein sequence ID" value="Aqu2.1.29153_001"/>
    <property type="gene ID" value="Aqu2.1.29153"/>
</dbReference>
<accession>A0A1X7UN18</accession>
<dbReference type="AlphaFoldDB" id="A0A1X7UN18"/>
<evidence type="ECO:0000256" key="1">
    <source>
        <dbReference type="SAM" id="Phobius"/>
    </source>
</evidence>
<protein>
    <recommendedName>
        <fullName evidence="3">FAR1 domain-containing protein</fullName>
    </recommendedName>
</protein>
<evidence type="ECO:0008006" key="3">
    <source>
        <dbReference type="Google" id="ProtNLM"/>
    </source>
</evidence>
<name>A0A1X7UN18_AMPQE</name>
<organism evidence="2">
    <name type="scientific">Amphimedon queenslandica</name>
    <name type="common">Sponge</name>
    <dbReference type="NCBI Taxonomy" id="400682"/>
    <lineage>
        <taxon>Eukaryota</taxon>
        <taxon>Metazoa</taxon>
        <taxon>Porifera</taxon>
        <taxon>Demospongiae</taxon>
        <taxon>Heteroscleromorpha</taxon>
        <taxon>Haplosclerida</taxon>
        <taxon>Niphatidae</taxon>
        <taxon>Amphimedon</taxon>
    </lineage>
</organism>
<reference evidence="2" key="1">
    <citation type="submission" date="2017-05" db="UniProtKB">
        <authorList>
            <consortium name="EnsemblMetazoa"/>
        </authorList>
    </citation>
    <scope>IDENTIFICATION</scope>
</reference>
<sequence length="186" mass="21062">MLPGNGTVGQNFLFQAKRPYFPSNITIVLFITMATCSSVSNSMSSTSQDKSDLNLVFTVGETFLSFIELEKKVSYIKKRILRSSGKEKLAAARKRVERPLNKKDLRTFKQDCPVSISLKVNKNGKNLIVTGLILEHSHVLSQNLHKHLRQKRKLSEVVKENKLLLLHIKANKKLVQEELCQKTGLD</sequence>
<keyword evidence="1" id="KW-0472">Membrane</keyword>
<proteinExistence type="predicted"/>
<keyword evidence="1" id="KW-1133">Transmembrane helix</keyword>
<feature type="transmembrane region" description="Helical" evidence="1">
    <location>
        <begin position="20"/>
        <end position="40"/>
    </location>
</feature>